<keyword evidence="3" id="KW-1185">Reference proteome</keyword>
<keyword evidence="1" id="KW-0472">Membrane</keyword>
<dbReference type="OrthoDB" id="31122at2157"/>
<dbReference type="Proteomes" id="UP000067434">
    <property type="component" value="Chromosome"/>
</dbReference>
<accession>A0A0F7FHK1</accession>
<keyword evidence="1" id="KW-0812">Transmembrane</keyword>
<dbReference type="KEGG" id="thf:MA03_05155"/>
<dbReference type="RefSeq" id="WP_052884247.1">
    <property type="nucleotide sequence ID" value="NZ_CP009961.1"/>
</dbReference>
<dbReference type="AlphaFoldDB" id="A0A0F7FHK1"/>
<dbReference type="EMBL" id="CP009961">
    <property type="protein sequence ID" value="AKG38780.1"/>
    <property type="molecule type" value="Genomic_DNA"/>
</dbReference>
<feature type="transmembrane region" description="Helical" evidence="1">
    <location>
        <begin position="12"/>
        <end position="35"/>
    </location>
</feature>
<organism evidence="2 3">
    <name type="scientific">Infirmifilum uzonense</name>
    <dbReference type="NCBI Taxonomy" id="1550241"/>
    <lineage>
        <taxon>Archaea</taxon>
        <taxon>Thermoproteota</taxon>
        <taxon>Thermoprotei</taxon>
        <taxon>Thermofilales</taxon>
        <taxon>Thermofilaceae</taxon>
        <taxon>Infirmifilum</taxon>
    </lineage>
</organism>
<dbReference type="PATRIC" id="fig|1550241.5.peg.1085"/>
<dbReference type="STRING" id="1550241.MA03_05155"/>
<reference evidence="2 3" key="1">
    <citation type="journal article" date="2015" name="Stand. Genomic Sci.">
        <title>Complete genome sequence of and proposal of Thermofilum uzonense sp. nov. a novel hyperthermophilic crenarchaeon and emended description of the genus Thermofilum.</title>
        <authorList>
            <person name="Toshchakov S.V."/>
            <person name="Korzhenkov A.A."/>
            <person name="Samarov N.I."/>
            <person name="Mazunin I.O."/>
            <person name="Mozhey O.I."/>
            <person name="Shmyr I.S."/>
            <person name="Derbikova K.S."/>
            <person name="Taranov E.A."/>
            <person name="Dominova I.N."/>
            <person name="Bonch-Osmolovskaya E.A."/>
            <person name="Patrushev M.V."/>
            <person name="Podosokorskaya O.A."/>
            <person name="Kublanov I.V."/>
        </authorList>
    </citation>
    <scope>NUCLEOTIDE SEQUENCE [LARGE SCALE GENOMIC DNA]</scope>
    <source>
        <strain evidence="2 3">1807-2</strain>
    </source>
</reference>
<gene>
    <name evidence="2" type="ORF">MA03_05155</name>
</gene>
<dbReference type="GeneID" id="25401596"/>
<protein>
    <submittedName>
        <fullName evidence="2">Uncharacterized protein</fullName>
    </submittedName>
</protein>
<sequence length="268" mass="29247">MMRRGSRVVKGISPVIATVILTSIMLTIISVALFYSTSLIDMNRQTMEYEYAKEQLTYAASALEQVAFGTGGSRYIRFSLTSTRLSFLNSGQTLRVSVTPGSLKIYEDTPLYLQVCGGPLVTTSQRLIYPETGSLEQELSKLVVGAGEPIVIVYENFSGAACSYLVPRLRAFFSGQINVTVNGVLKRYNYYTLHIVKLKFGRLGGTGTIPVVFRSVNMTVNEYRFDNTNTLTLTITRGSASQTVTLTGPPSDGSVLVVKIALVDISTS</sequence>
<name>A0A0F7FHK1_9CREN</name>
<dbReference type="HOGENOM" id="CLU_1040595_0_0_2"/>
<evidence type="ECO:0000256" key="1">
    <source>
        <dbReference type="SAM" id="Phobius"/>
    </source>
</evidence>
<evidence type="ECO:0000313" key="2">
    <source>
        <dbReference type="EMBL" id="AKG38780.1"/>
    </source>
</evidence>
<evidence type="ECO:0000313" key="3">
    <source>
        <dbReference type="Proteomes" id="UP000067434"/>
    </source>
</evidence>
<keyword evidence="1" id="KW-1133">Transmembrane helix</keyword>
<proteinExistence type="predicted"/>